<organism evidence="2 3">
    <name type="scientific">Acetobacter farinalis</name>
    <dbReference type="NCBI Taxonomy" id="1260984"/>
    <lineage>
        <taxon>Bacteria</taxon>
        <taxon>Pseudomonadati</taxon>
        <taxon>Pseudomonadota</taxon>
        <taxon>Alphaproteobacteria</taxon>
        <taxon>Acetobacterales</taxon>
        <taxon>Acetobacteraceae</taxon>
        <taxon>Acetobacter</taxon>
    </lineage>
</organism>
<dbReference type="Pfam" id="PF13302">
    <property type="entry name" value="Acetyltransf_3"/>
    <property type="match status" value="1"/>
</dbReference>
<gene>
    <name evidence="2" type="ORF">OQ252_09795</name>
</gene>
<evidence type="ECO:0000313" key="3">
    <source>
        <dbReference type="Proteomes" id="UP001526446"/>
    </source>
</evidence>
<dbReference type="EMBL" id="JAPIUX010000012">
    <property type="protein sequence ID" value="MCX2561685.1"/>
    <property type="molecule type" value="Genomic_DNA"/>
</dbReference>
<name>A0ABT3Q8S9_9PROT</name>
<dbReference type="InterPro" id="IPR000182">
    <property type="entry name" value="GNAT_dom"/>
</dbReference>
<dbReference type="PROSITE" id="PS51186">
    <property type="entry name" value="GNAT"/>
    <property type="match status" value="1"/>
</dbReference>
<dbReference type="RefSeq" id="WP_166122309.1">
    <property type="nucleotide sequence ID" value="NZ_JAPIUX010000012.1"/>
</dbReference>
<dbReference type="PANTHER" id="PTHR43792">
    <property type="entry name" value="GNAT FAMILY, PUTATIVE (AFU_ORTHOLOGUE AFUA_3G00765)-RELATED-RELATED"/>
    <property type="match status" value="1"/>
</dbReference>
<dbReference type="Proteomes" id="UP001526446">
    <property type="component" value="Unassembled WGS sequence"/>
</dbReference>
<dbReference type="InterPro" id="IPR016181">
    <property type="entry name" value="Acyl_CoA_acyltransferase"/>
</dbReference>
<proteinExistence type="predicted"/>
<dbReference type="PANTHER" id="PTHR43792:SF16">
    <property type="entry name" value="N-ACETYLTRANSFERASE DOMAIN-CONTAINING PROTEIN"/>
    <property type="match status" value="1"/>
</dbReference>
<dbReference type="InterPro" id="IPR051531">
    <property type="entry name" value="N-acetyltransferase"/>
</dbReference>
<feature type="domain" description="N-acetyltransferase" evidence="1">
    <location>
        <begin position="12"/>
        <end position="174"/>
    </location>
</feature>
<reference evidence="2 3" key="1">
    <citation type="submission" date="2022-11" db="EMBL/GenBank/DDBJ databases">
        <title>Genome sequencing of Acetobacter type strain.</title>
        <authorList>
            <person name="Heo J."/>
            <person name="Lee D."/>
            <person name="Han B.-H."/>
            <person name="Hong S.-B."/>
            <person name="Kwon S.-W."/>
        </authorList>
    </citation>
    <scope>NUCLEOTIDE SEQUENCE [LARGE SCALE GENOMIC DNA]</scope>
    <source>
        <strain evidence="2 3">KACC 21251</strain>
    </source>
</reference>
<dbReference type="Gene3D" id="3.40.630.30">
    <property type="match status" value="1"/>
</dbReference>
<sequence length="176" mass="19801">MSEVPCLETDRLLMRLPQREDFEEFAAMRADPVVARYTSGVPESANVSWGRFLQYRGLWGIMGFGFWVVREKLTGRFVGTIGFNEAHRGVTPSMDGIPEAGWVLASWCHGQGFATEGVQAACQWLDRETPYRRSLCIIAPGNAASVRVAEKIGFSFYTKTVFMNEETLMFERNAAE</sequence>
<dbReference type="SUPFAM" id="SSF55729">
    <property type="entry name" value="Acyl-CoA N-acyltransferases (Nat)"/>
    <property type="match status" value="1"/>
</dbReference>
<accession>A0ABT3Q8S9</accession>
<evidence type="ECO:0000259" key="1">
    <source>
        <dbReference type="PROSITE" id="PS51186"/>
    </source>
</evidence>
<protein>
    <submittedName>
        <fullName evidence="2">GNAT family N-acetyltransferase</fullName>
    </submittedName>
</protein>
<keyword evidence="3" id="KW-1185">Reference proteome</keyword>
<comment type="caution">
    <text evidence="2">The sequence shown here is derived from an EMBL/GenBank/DDBJ whole genome shotgun (WGS) entry which is preliminary data.</text>
</comment>
<evidence type="ECO:0000313" key="2">
    <source>
        <dbReference type="EMBL" id="MCX2561685.1"/>
    </source>
</evidence>